<organism evidence="2 3">
    <name type="scientific">Steinernema carpocapsae</name>
    <name type="common">Entomopathogenic nematode</name>
    <dbReference type="NCBI Taxonomy" id="34508"/>
    <lineage>
        <taxon>Eukaryota</taxon>
        <taxon>Metazoa</taxon>
        <taxon>Ecdysozoa</taxon>
        <taxon>Nematoda</taxon>
        <taxon>Chromadorea</taxon>
        <taxon>Rhabditida</taxon>
        <taxon>Tylenchina</taxon>
        <taxon>Panagrolaimomorpha</taxon>
        <taxon>Strongyloidoidea</taxon>
        <taxon>Steinernematidae</taxon>
        <taxon>Steinernema</taxon>
    </lineage>
</organism>
<evidence type="ECO:0000256" key="1">
    <source>
        <dbReference type="SAM" id="Phobius"/>
    </source>
</evidence>
<dbReference type="AlphaFoldDB" id="A0A4U5NVP7"/>
<feature type="transmembrane region" description="Helical" evidence="1">
    <location>
        <begin position="31"/>
        <end position="55"/>
    </location>
</feature>
<keyword evidence="1" id="KW-0812">Transmembrane</keyword>
<keyword evidence="1" id="KW-0472">Membrane</keyword>
<dbReference type="EMBL" id="AZBU02000003">
    <property type="protein sequence ID" value="TKR87283.1"/>
    <property type="molecule type" value="Genomic_DNA"/>
</dbReference>
<protein>
    <submittedName>
        <fullName evidence="2">Uncharacterized protein</fullName>
    </submittedName>
</protein>
<gene>
    <name evidence="2" type="ORF">L596_011702</name>
</gene>
<feature type="transmembrane region" description="Helical" evidence="1">
    <location>
        <begin position="6"/>
        <end position="24"/>
    </location>
</feature>
<name>A0A4U5NVP7_STECR</name>
<evidence type="ECO:0000313" key="3">
    <source>
        <dbReference type="Proteomes" id="UP000298663"/>
    </source>
</evidence>
<proteinExistence type="predicted"/>
<evidence type="ECO:0000313" key="2">
    <source>
        <dbReference type="EMBL" id="TKR87283.1"/>
    </source>
</evidence>
<reference evidence="2 3" key="2">
    <citation type="journal article" date="2019" name="G3 (Bethesda)">
        <title>Hybrid Assembly of the Genome of the Entomopathogenic Nematode Steinernema carpocapsae Identifies the X-Chromosome.</title>
        <authorList>
            <person name="Serra L."/>
            <person name="Macchietto M."/>
            <person name="Macias-Munoz A."/>
            <person name="McGill C.J."/>
            <person name="Rodriguez I.M."/>
            <person name="Rodriguez B."/>
            <person name="Murad R."/>
            <person name="Mortazavi A."/>
        </authorList>
    </citation>
    <scope>NUCLEOTIDE SEQUENCE [LARGE SCALE GENOMIC DNA]</scope>
    <source>
        <strain evidence="2 3">ALL</strain>
    </source>
</reference>
<sequence length="115" mass="12855">MQVNVVFYALSAVLNVMTCVTVYLSKGVTTVNMFVLNIMIPSAVNAVLLLVFGFLQGDEYVFDTCQFLTLRFLGRTLVLLLVRYGTTCTTWLTPTSLITTPWSECFSTCSRISFL</sequence>
<dbReference type="Proteomes" id="UP000298663">
    <property type="component" value="Unassembled WGS sequence"/>
</dbReference>
<keyword evidence="3" id="KW-1185">Reference proteome</keyword>
<reference evidence="2 3" key="1">
    <citation type="journal article" date="2015" name="Genome Biol.">
        <title>Comparative genomics of Steinernema reveals deeply conserved gene regulatory networks.</title>
        <authorList>
            <person name="Dillman A.R."/>
            <person name="Macchietto M."/>
            <person name="Porter C.F."/>
            <person name="Rogers A."/>
            <person name="Williams B."/>
            <person name="Antoshechkin I."/>
            <person name="Lee M.M."/>
            <person name="Goodwin Z."/>
            <person name="Lu X."/>
            <person name="Lewis E.E."/>
            <person name="Goodrich-Blair H."/>
            <person name="Stock S.P."/>
            <person name="Adams B.J."/>
            <person name="Sternberg P.W."/>
            <person name="Mortazavi A."/>
        </authorList>
    </citation>
    <scope>NUCLEOTIDE SEQUENCE [LARGE SCALE GENOMIC DNA]</scope>
    <source>
        <strain evidence="2 3">ALL</strain>
    </source>
</reference>
<keyword evidence="1" id="KW-1133">Transmembrane helix</keyword>
<accession>A0A4U5NVP7</accession>
<comment type="caution">
    <text evidence="2">The sequence shown here is derived from an EMBL/GenBank/DDBJ whole genome shotgun (WGS) entry which is preliminary data.</text>
</comment>